<dbReference type="SUPFAM" id="SSF56801">
    <property type="entry name" value="Acetyl-CoA synthetase-like"/>
    <property type="match status" value="1"/>
</dbReference>
<dbReference type="Pfam" id="PF00501">
    <property type="entry name" value="AMP-binding"/>
    <property type="match status" value="1"/>
</dbReference>
<protein>
    <submittedName>
        <fullName evidence="3">Uncharacterized protein</fullName>
    </submittedName>
</protein>
<dbReference type="InterPro" id="IPR045851">
    <property type="entry name" value="AMP-bd_C_sf"/>
</dbReference>
<sequence>MTDPQLAGEPKLYESPYPPVELSDAPLWDFLFKRSAASGKEAHKIIYLEEDTGEQLRAPELQQLSIGLAHALLQIGLKKGDTVVVFSENTLQFPALVCALFLLGIICCPANSLYHPEELAYQITDSKASAVIASPTRLETAKAACHLTGLSKSLYVLSEKDVDGVPRIHWLQANPGKQSQLDPVDVDDIALLCYSSGTSGPPKGVQLSHGNMTSAVLQAMRMTPSSFTPGEVWIGALPMAHMFGIPQIVHLLLAVHIRATVIVFRQFHLKRFARAIERYRVTACHIVPPIAVLLTKEDMDPSVYDFSSVREWRTGAAPLGKDLQSLLESKWGVPVYSWYGMSETGGIITISDASTKLEPGALGILAPNMIAKVLGNGELCLKGPNIMLGYQDRPKVNAETFDSDGFMRTGDVVEINEMGYIYILDRLKEIIKYNGYQVAPAELEDLLLKHDDINDVAVVGTHDVGRATELPLAFVVIRRDSVDLRDPAALDSKRSDIQKYVAERVAHHKRLRGGVIFVNKVPKSPSGKILRVKLREYLKTGWLSLSAEEKQNILALEF</sequence>
<evidence type="ECO:0000259" key="1">
    <source>
        <dbReference type="Pfam" id="PF00501"/>
    </source>
</evidence>
<dbReference type="InterPro" id="IPR000873">
    <property type="entry name" value="AMP-dep_synth/lig_dom"/>
</dbReference>
<dbReference type="GO" id="GO:0016405">
    <property type="term" value="F:CoA-ligase activity"/>
    <property type="evidence" value="ECO:0007669"/>
    <property type="project" value="TreeGrafter"/>
</dbReference>
<accession>A0A8H5LGY4</accession>
<dbReference type="PROSITE" id="PS00455">
    <property type="entry name" value="AMP_BINDING"/>
    <property type="match status" value="1"/>
</dbReference>
<comment type="caution">
    <text evidence="3">The sequence shown here is derived from an EMBL/GenBank/DDBJ whole genome shotgun (WGS) entry which is preliminary data.</text>
</comment>
<dbReference type="Gene3D" id="3.40.50.12780">
    <property type="entry name" value="N-terminal domain of ligase-like"/>
    <property type="match status" value="1"/>
</dbReference>
<dbReference type="InterPro" id="IPR042099">
    <property type="entry name" value="ANL_N_sf"/>
</dbReference>
<gene>
    <name evidence="3" type="ORF">D9756_006517</name>
</gene>
<organism evidence="3 4">
    <name type="scientific">Leucocoprinus leucothites</name>
    <dbReference type="NCBI Taxonomy" id="201217"/>
    <lineage>
        <taxon>Eukaryota</taxon>
        <taxon>Fungi</taxon>
        <taxon>Dikarya</taxon>
        <taxon>Basidiomycota</taxon>
        <taxon>Agaricomycotina</taxon>
        <taxon>Agaricomycetes</taxon>
        <taxon>Agaricomycetidae</taxon>
        <taxon>Agaricales</taxon>
        <taxon>Agaricineae</taxon>
        <taxon>Agaricaceae</taxon>
        <taxon>Leucocoprinus</taxon>
    </lineage>
</organism>
<dbReference type="AlphaFoldDB" id="A0A8H5LGY4"/>
<evidence type="ECO:0000259" key="2">
    <source>
        <dbReference type="Pfam" id="PF13193"/>
    </source>
</evidence>
<evidence type="ECO:0000313" key="4">
    <source>
        <dbReference type="Proteomes" id="UP000559027"/>
    </source>
</evidence>
<reference evidence="3 4" key="1">
    <citation type="journal article" date="2020" name="ISME J.">
        <title>Uncovering the hidden diversity of litter-decomposition mechanisms in mushroom-forming fungi.</title>
        <authorList>
            <person name="Floudas D."/>
            <person name="Bentzer J."/>
            <person name="Ahren D."/>
            <person name="Johansson T."/>
            <person name="Persson P."/>
            <person name="Tunlid A."/>
        </authorList>
    </citation>
    <scope>NUCLEOTIDE SEQUENCE [LARGE SCALE GENOMIC DNA]</scope>
    <source>
        <strain evidence="3 4">CBS 146.42</strain>
    </source>
</reference>
<name>A0A8H5LGY4_9AGAR</name>
<feature type="domain" description="AMP-dependent synthetase/ligase" evidence="1">
    <location>
        <begin position="33"/>
        <end position="390"/>
    </location>
</feature>
<evidence type="ECO:0000313" key="3">
    <source>
        <dbReference type="EMBL" id="KAF5356754.1"/>
    </source>
</evidence>
<dbReference type="InterPro" id="IPR025110">
    <property type="entry name" value="AMP-bd_C"/>
</dbReference>
<proteinExistence type="predicted"/>
<dbReference type="InterPro" id="IPR020845">
    <property type="entry name" value="AMP-binding_CS"/>
</dbReference>
<dbReference type="PANTHER" id="PTHR24096">
    <property type="entry name" value="LONG-CHAIN-FATTY-ACID--COA LIGASE"/>
    <property type="match status" value="1"/>
</dbReference>
<feature type="domain" description="AMP-binding enzyme C-terminal" evidence="2">
    <location>
        <begin position="442"/>
        <end position="528"/>
    </location>
</feature>
<dbReference type="Proteomes" id="UP000559027">
    <property type="component" value="Unassembled WGS sequence"/>
</dbReference>
<dbReference type="Gene3D" id="3.30.300.30">
    <property type="match status" value="1"/>
</dbReference>
<dbReference type="EMBL" id="JAACJO010000006">
    <property type="protein sequence ID" value="KAF5356754.1"/>
    <property type="molecule type" value="Genomic_DNA"/>
</dbReference>
<dbReference type="OrthoDB" id="1898221at2759"/>
<dbReference type="PANTHER" id="PTHR24096:SF422">
    <property type="entry name" value="BCDNA.GH02901"/>
    <property type="match status" value="1"/>
</dbReference>
<keyword evidence="4" id="KW-1185">Reference proteome</keyword>
<dbReference type="Pfam" id="PF13193">
    <property type="entry name" value="AMP-binding_C"/>
    <property type="match status" value="1"/>
</dbReference>